<accession>A0A8S5R951</accession>
<evidence type="ECO:0000313" key="1">
    <source>
        <dbReference type="EMBL" id="DAE27500.1"/>
    </source>
</evidence>
<protein>
    <submittedName>
        <fullName evidence="1">Uncharacterized protein</fullName>
    </submittedName>
</protein>
<reference evidence="1" key="1">
    <citation type="journal article" date="2021" name="Proc. Natl. Acad. Sci. U.S.A.">
        <title>A Catalog of Tens of Thousands of Viruses from Human Metagenomes Reveals Hidden Associations with Chronic Diseases.</title>
        <authorList>
            <person name="Tisza M.J."/>
            <person name="Buck C.B."/>
        </authorList>
    </citation>
    <scope>NUCLEOTIDE SEQUENCE</scope>
    <source>
        <strain evidence="1">Ct1Uu26</strain>
    </source>
</reference>
<proteinExistence type="predicted"/>
<sequence length="43" mass="4981">MLTSLMASSQGLERLALEMETWRNLLSSRLRSFPRDKEPTKCP</sequence>
<name>A0A8S5R951_9VIRU</name>
<dbReference type="EMBL" id="BK015840">
    <property type="protein sequence ID" value="DAE27500.1"/>
    <property type="molecule type" value="Genomic_DNA"/>
</dbReference>
<organism evidence="1">
    <name type="scientific">virus sp. ct1Uu26</name>
    <dbReference type="NCBI Taxonomy" id="2826789"/>
    <lineage>
        <taxon>Viruses</taxon>
    </lineage>
</organism>